<comment type="caution">
    <text evidence="3">The sequence shown here is derived from an EMBL/GenBank/DDBJ whole genome shotgun (WGS) entry which is preliminary data.</text>
</comment>
<protein>
    <submittedName>
        <fullName evidence="3">Insulinase family protein</fullName>
    </submittedName>
</protein>
<sequence>MPFTQIQSKTLQDSYYKLQHKTGLTIYVYPKEGYSSTYAIFGTKYGSVNRIFSVDHQEKITVPDGIAHYLEHKLFESEDGDAFSRYAKTGASANAYTSFDKTCYLFSCTQNFEQSLEILLDFVQTPYFTPQTVQKEQGIIGQEIKMYDDSPDWRVMFNLLEAMYHNHPVKIDIAGTVASIANITADTLYTCYNSFYNLNNMVLCVAGNVSPQTVEEIANRLLKPCKKQTVQTFFPEEPYAVARDYVEQTFPVRVPLFQLGFKGTAGNARCTAKELAQTDILLFALASNSSALYRELMEEKLINATFCHEFFEGPSYSSIIFSGESRDPQKTAQIIKKHVDRICEKGVDPQAFETAKRAVYGESVGMLNSTDAIANTLTEFAFTGRELFNYIEEIAHAKKEEVEQRFKAQLNSKNSALSVVKAEA</sequence>
<dbReference type="SUPFAM" id="SSF63411">
    <property type="entry name" value="LuxS/MPP-like metallohydrolase"/>
    <property type="match status" value="2"/>
</dbReference>
<feature type="domain" description="Peptidase M16 N-terminal" evidence="1">
    <location>
        <begin position="64"/>
        <end position="176"/>
    </location>
</feature>
<dbReference type="InterPro" id="IPR050361">
    <property type="entry name" value="MPP/UQCRC_Complex"/>
</dbReference>
<organism evidence="3 4">
    <name type="scientific">Candidatus Scatavimonas merdigallinarum</name>
    <dbReference type="NCBI Taxonomy" id="2840914"/>
    <lineage>
        <taxon>Bacteria</taxon>
        <taxon>Bacillati</taxon>
        <taxon>Bacillota</taxon>
        <taxon>Clostridia</taxon>
        <taxon>Eubacteriales</taxon>
        <taxon>Oscillospiraceae</taxon>
        <taxon>Oscillospiraceae incertae sedis</taxon>
        <taxon>Candidatus Scatavimonas</taxon>
    </lineage>
</organism>
<reference evidence="3" key="2">
    <citation type="journal article" date="2021" name="PeerJ">
        <title>Extensive microbial diversity within the chicken gut microbiome revealed by metagenomics and culture.</title>
        <authorList>
            <person name="Gilroy R."/>
            <person name="Ravi A."/>
            <person name="Getino M."/>
            <person name="Pursley I."/>
            <person name="Horton D.L."/>
            <person name="Alikhan N.F."/>
            <person name="Baker D."/>
            <person name="Gharbi K."/>
            <person name="Hall N."/>
            <person name="Watson M."/>
            <person name="Adriaenssens E.M."/>
            <person name="Foster-Nyarko E."/>
            <person name="Jarju S."/>
            <person name="Secka A."/>
            <person name="Antonio M."/>
            <person name="Oren A."/>
            <person name="Chaudhuri R.R."/>
            <person name="La Ragione R."/>
            <person name="Hildebrand F."/>
            <person name="Pallen M.J."/>
        </authorList>
    </citation>
    <scope>NUCLEOTIDE SEQUENCE</scope>
    <source>
        <strain evidence="3">ChiSjej1B19-3389</strain>
    </source>
</reference>
<dbReference type="PANTHER" id="PTHR11851:SF134">
    <property type="entry name" value="ZINC-DEPENDENT PROTEASE"/>
    <property type="match status" value="1"/>
</dbReference>
<dbReference type="InterPro" id="IPR011765">
    <property type="entry name" value="Pept_M16_N"/>
</dbReference>
<feature type="domain" description="Peptidase M16 C-terminal" evidence="2">
    <location>
        <begin position="182"/>
        <end position="358"/>
    </location>
</feature>
<reference evidence="3" key="1">
    <citation type="submission" date="2020-10" db="EMBL/GenBank/DDBJ databases">
        <authorList>
            <person name="Gilroy R."/>
        </authorList>
    </citation>
    <scope>NUCLEOTIDE SEQUENCE</scope>
    <source>
        <strain evidence="3">ChiSjej1B19-3389</strain>
    </source>
</reference>
<proteinExistence type="predicted"/>
<dbReference type="Gene3D" id="3.30.830.10">
    <property type="entry name" value="Metalloenzyme, LuxS/M16 peptidase-like"/>
    <property type="match status" value="2"/>
</dbReference>
<dbReference type="AlphaFoldDB" id="A0A9D0ZIV7"/>
<dbReference type="Pfam" id="PF00675">
    <property type="entry name" value="Peptidase_M16"/>
    <property type="match status" value="1"/>
</dbReference>
<name>A0A9D0ZIV7_9FIRM</name>
<dbReference type="NCBIfam" id="NF047421">
    <property type="entry name" value="YfmH_fam"/>
    <property type="match status" value="1"/>
</dbReference>
<dbReference type="PANTHER" id="PTHR11851">
    <property type="entry name" value="METALLOPROTEASE"/>
    <property type="match status" value="1"/>
</dbReference>
<dbReference type="InterPro" id="IPR007863">
    <property type="entry name" value="Peptidase_M16_C"/>
</dbReference>
<evidence type="ECO:0000313" key="3">
    <source>
        <dbReference type="EMBL" id="HIQ81041.1"/>
    </source>
</evidence>
<dbReference type="GO" id="GO:0046872">
    <property type="term" value="F:metal ion binding"/>
    <property type="evidence" value="ECO:0007669"/>
    <property type="project" value="InterPro"/>
</dbReference>
<dbReference type="InterPro" id="IPR011249">
    <property type="entry name" value="Metalloenz_LuxS/M16"/>
</dbReference>
<dbReference type="Proteomes" id="UP000886787">
    <property type="component" value="Unassembled WGS sequence"/>
</dbReference>
<accession>A0A9D0ZIV7</accession>
<dbReference type="EMBL" id="DVFW01000031">
    <property type="protein sequence ID" value="HIQ81041.1"/>
    <property type="molecule type" value="Genomic_DNA"/>
</dbReference>
<evidence type="ECO:0000259" key="1">
    <source>
        <dbReference type="Pfam" id="PF00675"/>
    </source>
</evidence>
<gene>
    <name evidence="3" type="ORF">IAD32_07130</name>
</gene>
<evidence type="ECO:0000313" key="4">
    <source>
        <dbReference type="Proteomes" id="UP000886787"/>
    </source>
</evidence>
<dbReference type="Pfam" id="PF05193">
    <property type="entry name" value="Peptidase_M16_C"/>
    <property type="match status" value="1"/>
</dbReference>
<evidence type="ECO:0000259" key="2">
    <source>
        <dbReference type="Pfam" id="PF05193"/>
    </source>
</evidence>